<name>A0A0F9ZRZ5_9BACT</name>
<reference evidence="1 2" key="1">
    <citation type="journal article" date="2015" name="Nature">
        <title>rRNA introns, odd ribosomes, and small enigmatic genomes across a large radiation of phyla.</title>
        <authorList>
            <person name="Brown C.T."/>
            <person name="Hug L.A."/>
            <person name="Thomas B.C."/>
            <person name="Sharon I."/>
            <person name="Castelle C.J."/>
            <person name="Singh A."/>
            <person name="Wilkins M.J."/>
            <person name="Williams K.H."/>
            <person name="Banfield J.F."/>
        </authorList>
    </citation>
    <scope>NUCLEOTIDE SEQUENCE [LARGE SCALE GENOMIC DNA]</scope>
</reference>
<evidence type="ECO:0000313" key="1">
    <source>
        <dbReference type="EMBL" id="KKP47043.1"/>
    </source>
</evidence>
<dbReference type="AlphaFoldDB" id="A0A0F9ZRZ5"/>
<gene>
    <name evidence="1" type="ORF">UR38_C0006G0046</name>
</gene>
<comment type="caution">
    <text evidence="1">The sequence shown here is derived from an EMBL/GenBank/DDBJ whole genome shotgun (WGS) entry which is preliminary data.</text>
</comment>
<accession>A0A0F9ZRZ5</accession>
<proteinExistence type="predicted"/>
<dbReference type="EMBL" id="LBOZ01000006">
    <property type="protein sequence ID" value="KKP47043.1"/>
    <property type="molecule type" value="Genomic_DNA"/>
</dbReference>
<sequence>MEGEVAIPIQNLDIPDQRREHKLVTYKQNYHGNQINILELDHHDSEQAGTEYKLPVNWREQLQTQIEATTGPIAPEYCMPDLERYLFNTNGPLGLFAKALLGGDNSETLMPDDDKSSTKNADSFIAPFYGFIAKTAGRLQRNLIATDTANKAVYWLFSGASIAKHQSAENRRAFTGQGAEFKYEYGNIDPEEYKRHDSNDGRHLVTARGLMQEALRSKIGEITAIWAPKHAERIADYIQRQNDAEARSTLKVEGPPDFKYVSQPDETNKMIFYGRPPLIRSVREYKPVLSPEAYKIDILANEKELDVRTLQEAMSVYLTQIPRNRYEKKFQSRVKRALRRIDKTNEIKSLVNTDRVGWKQVKNEYIY</sequence>
<protein>
    <submittedName>
        <fullName evidence="1">Uncharacterized protein</fullName>
    </submittedName>
</protein>
<evidence type="ECO:0000313" key="2">
    <source>
        <dbReference type="Proteomes" id="UP000033995"/>
    </source>
</evidence>
<dbReference type="Proteomes" id="UP000033995">
    <property type="component" value="Unassembled WGS sequence"/>
</dbReference>
<organism evidence="1 2">
    <name type="scientific">Candidatus Woesebacteria bacterium GW2011_GWA2_33_28</name>
    <dbReference type="NCBI Taxonomy" id="1618561"/>
    <lineage>
        <taxon>Bacteria</taxon>
        <taxon>Candidatus Woeseibacteriota</taxon>
    </lineage>
</organism>